<name>A0AAN5CN82_9BILA</name>
<feature type="domain" description="EGF-like" evidence="7">
    <location>
        <begin position="372"/>
        <end position="413"/>
    </location>
</feature>
<keyword evidence="1 6" id="KW-0245">EGF-like domain</keyword>
<dbReference type="InterPro" id="IPR026823">
    <property type="entry name" value="cEGF"/>
</dbReference>
<evidence type="ECO:0000256" key="6">
    <source>
        <dbReference type="PROSITE-ProRule" id="PRU00076"/>
    </source>
</evidence>
<dbReference type="GO" id="GO:0005509">
    <property type="term" value="F:calcium ion binding"/>
    <property type="evidence" value="ECO:0007669"/>
    <property type="project" value="InterPro"/>
</dbReference>
<keyword evidence="5" id="KW-0325">Glycoprotein</keyword>
<feature type="domain" description="EGF-like" evidence="7">
    <location>
        <begin position="189"/>
        <end position="229"/>
    </location>
</feature>
<dbReference type="InterPro" id="IPR018097">
    <property type="entry name" value="EGF_Ca-bd_CS"/>
</dbReference>
<sequence>CQEGFEGDPFKGCTPIDKCKSVKCDGTSETCKEVGGKPTCVCKDGFVSAGETCKANPCKKNNGGCGEGAACIADPKTGDARCVCPTDYILDEKKNCVDEDACKCGEKVYQCRSDVCSDKPLMMCTKKGSKAVCECDNGYKLNEKTKKCEDINECLEKPCPPGGNCTNLPGSFTCSCPRGQIFVEKECKEDPLCSNEQYCTHDPNAECKNVEKDKSQCVCKNGYTGTGAPYDEPCKIIDPCEDKKTKMNWTDLNLCPNKNEHPEKKNERECECECDQGFRRKTSKPFSCEDIDECTERTHTCNSTFVCNNTIGSYECGCDVYYKLNEKKTECVKDDKCQPDPCNNSTQICDWKTGKCICKPGFTMGPNGTCIDIHECNLNIYDCKNNSRCENTIGSYQCPCLDGYKKNEKGECVNINECEDPQPPCDLNMSNCTDLPGSYRCDCFPQFKQNGPAECIFNSTANCTGCHKDAHCMISMSGVANCSCNLGYDGDGRENCTQINECELGIDNCHEQADCIDLTPGFSCKCRKPYEGDGSNVCDLPNLCKREYNDCPRDADCIDRNATDEYEKWVDCVCKSKGFKFNPKTRTCQDINECEKCPKEGCPCPLNSTCINTEGSFTCQCPSGFKYNSAANKCEDIDECKAGSYQEKCIVGRGRCNNTDGSWNCKCEPGFVNKEGDDQVCEKEIFCNTPKDDCDKNTTDCIDLSVGFKCECKKGLVYIPESKKKCEDQNECKMGTHNCSLDGSEQCTNTWTSFYCNCTNGFTMDSEKKKCLLDNRCNEPCPAYSICVLVPGEKKGETVPKCICETGYIFDAKLKICVVVPPCQNNFDCPSNSRCQVVQAQNKTGDIGTYECICDPGYEKVGHQCKPVKPCEQKDVCGRGVCIDKLIPPFYECVCPVGAKQDNMTAPCKPLTCDDNVCTHHADCVQRKEGGIYCVCKEGYIGLGTISSPCKPFDPCVEYTPCSRYATGKPNGNKCDCTCNEGYQGNGTWCKSIKFCENATLNTCDEKAKCVDIQGGLNCICPEGTTGSGKKGDCHGKRE</sequence>
<evidence type="ECO:0000256" key="4">
    <source>
        <dbReference type="ARBA" id="ARBA00023157"/>
    </source>
</evidence>
<dbReference type="PROSITE" id="PS01187">
    <property type="entry name" value="EGF_CA"/>
    <property type="match status" value="3"/>
</dbReference>
<evidence type="ECO:0000256" key="2">
    <source>
        <dbReference type="ARBA" id="ARBA00022729"/>
    </source>
</evidence>
<evidence type="ECO:0000256" key="1">
    <source>
        <dbReference type="ARBA" id="ARBA00022536"/>
    </source>
</evidence>
<proteinExistence type="predicted"/>
<feature type="domain" description="EGF-like" evidence="7">
    <location>
        <begin position="54"/>
        <end position="97"/>
    </location>
</feature>
<keyword evidence="3" id="KW-0677">Repeat</keyword>
<evidence type="ECO:0000256" key="5">
    <source>
        <dbReference type="ARBA" id="ARBA00023180"/>
    </source>
</evidence>
<dbReference type="PROSITE" id="PS01186">
    <property type="entry name" value="EGF_2"/>
    <property type="match status" value="6"/>
</dbReference>
<feature type="non-terminal residue" evidence="8">
    <location>
        <position position="1039"/>
    </location>
</feature>
<dbReference type="FunFam" id="2.10.25.10:FF:000038">
    <property type="entry name" value="Fibrillin 2"/>
    <property type="match status" value="2"/>
</dbReference>
<dbReference type="PROSITE" id="PS50026">
    <property type="entry name" value="EGF_3"/>
    <property type="match status" value="6"/>
</dbReference>
<dbReference type="InterPro" id="IPR000152">
    <property type="entry name" value="EGF-type_Asp/Asn_hydroxyl_site"/>
</dbReference>
<dbReference type="FunFam" id="2.10.25.10:FF:000005">
    <property type="entry name" value="Fibrillin 2"/>
    <property type="match status" value="2"/>
</dbReference>
<keyword evidence="9" id="KW-1185">Reference proteome</keyword>
<dbReference type="PANTHER" id="PTHR24039:SF53">
    <property type="entry name" value="EGF-LIKE DOMAIN-CONTAINING PROTEIN"/>
    <property type="match status" value="1"/>
</dbReference>
<keyword evidence="4 6" id="KW-1015">Disulfide bond</keyword>
<dbReference type="Pfam" id="PF12662">
    <property type="entry name" value="cEGF"/>
    <property type="match status" value="1"/>
</dbReference>
<reference evidence="9" key="1">
    <citation type="submission" date="2022-10" db="EMBL/GenBank/DDBJ databases">
        <title>Genome assembly of Pristionchus species.</title>
        <authorList>
            <person name="Yoshida K."/>
            <person name="Sommer R.J."/>
        </authorList>
    </citation>
    <scope>NUCLEOTIDE SEQUENCE [LARGE SCALE GENOMIC DNA]</scope>
    <source>
        <strain evidence="9">RS5460</strain>
    </source>
</reference>
<dbReference type="SMART" id="SM00179">
    <property type="entry name" value="EGF_CA"/>
    <property type="match status" value="11"/>
</dbReference>
<dbReference type="EMBL" id="BTRK01000004">
    <property type="protein sequence ID" value="GMR47409.1"/>
    <property type="molecule type" value="Genomic_DNA"/>
</dbReference>
<keyword evidence="2" id="KW-0732">Signal</keyword>
<evidence type="ECO:0000313" key="8">
    <source>
        <dbReference type="EMBL" id="GMR47409.1"/>
    </source>
</evidence>
<dbReference type="PROSITE" id="PS00010">
    <property type="entry name" value="ASX_HYDROXYL"/>
    <property type="match status" value="3"/>
</dbReference>
<dbReference type="SUPFAM" id="SSF57196">
    <property type="entry name" value="EGF/Laminin"/>
    <property type="match status" value="4"/>
</dbReference>
<dbReference type="Gene3D" id="2.90.20.10">
    <property type="entry name" value="Plasmodium vivax P25 domain"/>
    <property type="match status" value="2"/>
</dbReference>
<feature type="disulfide bond" evidence="6">
    <location>
        <begin position="65"/>
        <end position="82"/>
    </location>
</feature>
<feature type="non-terminal residue" evidence="8">
    <location>
        <position position="1"/>
    </location>
</feature>
<gene>
    <name evidence="8" type="ORF">PMAYCL1PPCAC_17604</name>
</gene>
<dbReference type="InterPro" id="IPR000742">
    <property type="entry name" value="EGF"/>
</dbReference>
<dbReference type="Gene3D" id="2.10.25.10">
    <property type="entry name" value="Laminin"/>
    <property type="match status" value="10"/>
</dbReference>
<dbReference type="PANTHER" id="PTHR24039">
    <property type="entry name" value="FIBRILLIN-RELATED"/>
    <property type="match status" value="1"/>
</dbReference>
<comment type="caution">
    <text evidence="8">The sequence shown here is derived from an EMBL/GenBank/DDBJ whole genome shotgun (WGS) entry which is preliminary data.</text>
</comment>
<organism evidence="8 9">
    <name type="scientific">Pristionchus mayeri</name>
    <dbReference type="NCBI Taxonomy" id="1317129"/>
    <lineage>
        <taxon>Eukaryota</taxon>
        <taxon>Metazoa</taxon>
        <taxon>Ecdysozoa</taxon>
        <taxon>Nematoda</taxon>
        <taxon>Chromadorea</taxon>
        <taxon>Rhabditida</taxon>
        <taxon>Rhabditina</taxon>
        <taxon>Diplogasteromorpha</taxon>
        <taxon>Diplogasteroidea</taxon>
        <taxon>Neodiplogasteridae</taxon>
        <taxon>Pristionchus</taxon>
    </lineage>
</organism>
<dbReference type="InterPro" id="IPR049883">
    <property type="entry name" value="NOTCH1_EGF-like"/>
</dbReference>
<dbReference type="Pfam" id="PF07645">
    <property type="entry name" value="EGF_CA"/>
    <property type="match status" value="7"/>
</dbReference>
<evidence type="ECO:0000256" key="3">
    <source>
        <dbReference type="ARBA" id="ARBA00022737"/>
    </source>
</evidence>
<evidence type="ECO:0000313" key="9">
    <source>
        <dbReference type="Proteomes" id="UP001328107"/>
    </source>
</evidence>
<dbReference type="SMART" id="SM00181">
    <property type="entry name" value="EGF"/>
    <property type="match status" value="23"/>
</dbReference>
<dbReference type="InterPro" id="IPR009030">
    <property type="entry name" value="Growth_fac_rcpt_cys_sf"/>
</dbReference>
<dbReference type="CDD" id="cd00054">
    <property type="entry name" value="EGF_CA"/>
    <property type="match status" value="2"/>
</dbReference>
<dbReference type="Proteomes" id="UP001328107">
    <property type="component" value="Unassembled WGS sequence"/>
</dbReference>
<feature type="domain" description="EGF-like" evidence="7">
    <location>
        <begin position="150"/>
        <end position="188"/>
    </location>
</feature>
<comment type="caution">
    <text evidence="6">Lacks conserved residue(s) required for the propagation of feature annotation.</text>
</comment>
<dbReference type="AlphaFoldDB" id="A0AAN5CN82"/>
<dbReference type="SUPFAM" id="SSF57184">
    <property type="entry name" value="Growth factor receptor domain"/>
    <property type="match status" value="3"/>
</dbReference>
<protein>
    <recommendedName>
        <fullName evidence="7">EGF-like domain-containing protein</fullName>
    </recommendedName>
</protein>
<accession>A0AAN5CN82</accession>
<dbReference type="InterPro" id="IPR001881">
    <property type="entry name" value="EGF-like_Ca-bd_dom"/>
</dbReference>
<evidence type="ECO:0000259" key="7">
    <source>
        <dbReference type="PROSITE" id="PS50026"/>
    </source>
</evidence>
<feature type="domain" description="EGF-like" evidence="7">
    <location>
        <begin position="498"/>
        <end position="536"/>
    </location>
</feature>
<feature type="domain" description="EGF-like" evidence="7">
    <location>
        <begin position="909"/>
        <end position="946"/>
    </location>
</feature>